<proteinExistence type="predicted"/>
<gene>
    <name evidence="2" type="ORF">PMIC02512_LOCUS149</name>
</gene>
<organism evidence="2">
    <name type="scientific">Prorocentrum micans</name>
    <name type="common">Red tide dinoflagellate</name>
    <dbReference type="NCBI Taxonomy" id="2945"/>
    <lineage>
        <taxon>Eukaryota</taxon>
        <taxon>Sar</taxon>
        <taxon>Alveolata</taxon>
        <taxon>Dinophyceae</taxon>
        <taxon>Prorocentrales</taxon>
        <taxon>Prorocentraceae</taxon>
        <taxon>Prorocentrum</taxon>
    </lineage>
</organism>
<dbReference type="GO" id="GO:0006120">
    <property type="term" value="P:mitochondrial electron transport, NADH to ubiquinone"/>
    <property type="evidence" value="ECO:0007669"/>
    <property type="project" value="TreeGrafter"/>
</dbReference>
<reference evidence="2" key="1">
    <citation type="submission" date="2021-01" db="EMBL/GenBank/DDBJ databases">
        <authorList>
            <person name="Corre E."/>
            <person name="Pelletier E."/>
            <person name="Niang G."/>
            <person name="Scheremetjew M."/>
            <person name="Finn R."/>
            <person name="Kale V."/>
            <person name="Holt S."/>
            <person name="Cochrane G."/>
            <person name="Meng A."/>
            <person name="Brown T."/>
            <person name="Cohen L."/>
        </authorList>
    </citation>
    <scope>NUCLEOTIDE SEQUENCE</scope>
    <source>
        <strain evidence="2">CCCM 845</strain>
    </source>
</reference>
<dbReference type="GO" id="GO:0005739">
    <property type="term" value="C:mitochondrion"/>
    <property type="evidence" value="ECO:0007669"/>
    <property type="project" value="GOC"/>
</dbReference>
<dbReference type="Pfam" id="PF10276">
    <property type="entry name" value="zf-CHCC"/>
    <property type="match status" value="1"/>
</dbReference>
<dbReference type="Gene3D" id="2.60.260.40">
    <property type="entry name" value="q5lls5 like domains"/>
    <property type="match status" value="1"/>
</dbReference>
<name>A0A7S2X4R7_PROMC</name>
<accession>A0A7S2X4R7</accession>
<protein>
    <recommendedName>
        <fullName evidence="1">Zinc finger CHCC-type domain-containing protein</fullName>
    </recommendedName>
</protein>
<sequence>MITSPLFRRIVAVQAKAVRSRSEIPIRAGNVSLMSMSGFSRTKISSNFVRGFAVKASEAEATGNTGAKHRSDAENLIAQTDVTVVDGPVALCDGGGGSLGHPIEYIKLDNRTPDIPTECKYCGLRYIMKKH</sequence>
<dbReference type="EMBL" id="HBHN01000443">
    <property type="protein sequence ID" value="CAD9722984.1"/>
    <property type="molecule type" value="Transcribed_RNA"/>
</dbReference>
<evidence type="ECO:0000313" key="2">
    <source>
        <dbReference type="EMBL" id="CAD9722984.1"/>
    </source>
</evidence>
<evidence type="ECO:0000259" key="1">
    <source>
        <dbReference type="Pfam" id="PF10276"/>
    </source>
</evidence>
<dbReference type="PANTHER" id="PTHR13156">
    <property type="entry name" value="NADH-UBIQUINONE OXIDOREDUCTASE 13 KD-A SUBUNIT"/>
    <property type="match status" value="1"/>
</dbReference>
<dbReference type="AlphaFoldDB" id="A0A7S2X4R7"/>
<dbReference type="InterPro" id="IPR019401">
    <property type="entry name" value="Znf_CHCC"/>
</dbReference>
<dbReference type="PANTHER" id="PTHR13156:SF0">
    <property type="entry name" value="NADH DEHYDROGENASE [UBIQUINONE] IRON-SULFUR PROTEIN 6, MITOCHONDRIAL"/>
    <property type="match status" value="1"/>
</dbReference>
<feature type="domain" description="Zinc finger CHCC-type" evidence="1">
    <location>
        <begin position="89"/>
        <end position="126"/>
    </location>
</feature>